<protein>
    <submittedName>
        <fullName evidence="1">Phage transcriptional regulator, AlpA</fullName>
    </submittedName>
</protein>
<dbReference type="EMBL" id="CP001013">
    <property type="protein sequence ID" value="ACB33154.1"/>
    <property type="molecule type" value="Genomic_DNA"/>
</dbReference>
<dbReference type="KEGG" id="lch:Lcho_0882"/>
<dbReference type="RefSeq" id="WP_012345916.1">
    <property type="nucleotide sequence ID" value="NC_010524.1"/>
</dbReference>
<dbReference type="PANTHER" id="PTHR36154:SF1">
    <property type="entry name" value="DNA-BINDING TRANSCRIPTIONAL ACTIVATOR ALPA"/>
    <property type="match status" value="1"/>
</dbReference>
<dbReference type="InterPro" id="IPR010260">
    <property type="entry name" value="AlpA"/>
</dbReference>
<dbReference type="SUPFAM" id="SSF46955">
    <property type="entry name" value="Putative DNA-binding domain"/>
    <property type="match status" value="1"/>
</dbReference>
<reference evidence="1 2" key="1">
    <citation type="submission" date="2008-03" db="EMBL/GenBank/DDBJ databases">
        <title>Complete sequence of Leptothrix cholodnii SP-6.</title>
        <authorList>
            <consortium name="US DOE Joint Genome Institute"/>
            <person name="Copeland A."/>
            <person name="Lucas S."/>
            <person name="Lapidus A."/>
            <person name="Glavina del Rio T."/>
            <person name="Dalin E."/>
            <person name="Tice H."/>
            <person name="Bruce D."/>
            <person name="Goodwin L."/>
            <person name="Pitluck S."/>
            <person name="Chertkov O."/>
            <person name="Brettin T."/>
            <person name="Detter J.C."/>
            <person name="Han C."/>
            <person name="Kuske C.R."/>
            <person name="Schmutz J."/>
            <person name="Larimer F."/>
            <person name="Land M."/>
            <person name="Hauser L."/>
            <person name="Kyrpides N."/>
            <person name="Lykidis A."/>
            <person name="Emerson D."/>
            <person name="Richardson P."/>
        </authorList>
    </citation>
    <scope>NUCLEOTIDE SEQUENCE [LARGE SCALE GENOMIC DNA]</scope>
    <source>
        <strain evidence="2">ATCC 51168 / LMG 8142 / SP-6</strain>
    </source>
</reference>
<dbReference type="InterPro" id="IPR052931">
    <property type="entry name" value="Prophage_regulatory_activator"/>
</dbReference>
<dbReference type="OrthoDB" id="5398721at2"/>
<dbReference type="HOGENOM" id="CLU_140176_15_4_4"/>
<dbReference type="STRING" id="395495.Lcho_0882"/>
<dbReference type="Proteomes" id="UP000001693">
    <property type="component" value="Chromosome"/>
</dbReference>
<sequence length="75" mass="8333">MRGATNSMTIAQATEFAVFLRIGAVTKLTGLGRSTIYRLMAEAKFPTPVRLSSRAIAWRRADLDRWSAERPPASH</sequence>
<dbReference type="Gene3D" id="1.10.238.160">
    <property type="match status" value="1"/>
</dbReference>
<keyword evidence="2" id="KW-1185">Reference proteome</keyword>
<dbReference type="Pfam" id="PF05930">
    <property type="entry name" value="Phage_AlpA"/>
    <property type="match status" value="1"/>
</dbReference>
<dbReference type="AlphaFoldDB" id="B1Y1X4"/>
<accession>B1Y1X4</accession>
<evidence type="ECO:0000313" key="1">
    <source>
        <dbReference type="EMBL" id="ACB33154.1"/>
    </source>
</evidence>
<evidence type="ECO:0000313" key="2">
    <source>
        <dbReference type="Proteomes" id="UP000001693"/>
    </source>
</evidence>
<dbReference type="InterPro" id="IPR009061">
    <property type="entry name" value="DNA-bd_dom_put_sf"/>
</dbReference>
<organism evidence="1 2">
    <name type="scientific">Leptothrix cholodnii (strain ATCC 51168 / LMG 8142 / SP-6)</name>
    <name type="common">Leptothrix discophora (strain SP-6)</name>
    <dbReference type="NCBI Taxonomy" id="395495"/>
    <lineage>
        <taxon>Bacteria</taxon>
        <taxon>Pseudomonadati</taxon>
        <taxon>Pseudomonadota</taxon>
        <taxon>Betaproteobacteria</taxon>
        <taxon>Burkholderiales</taxon>
        <taxon>Sphaerotilaceae</taxon>
        <taxon>Leptothrix</taxon>
    </lineage>
</organism>
<proteinExistence type="predicted"/>
<name>B1Y1X4_LEPCP</name>
<dbReference type="eggNOG" id="COG3311">
    <property type="taxonomic scope" value="Bacteria"/>
</dbReference>
<dbReference type="PANTHER" id="PTHR36154">
    <property type="entry name" value="DNA-BINDING TRANSCRIPTIONAL ACTIVATOR ALPA"/>
    <property type="match status" value="1"/>
</dbReference>
<gene>
    <name evidence="1" type="ordered locus">Lcho_0882</name>
</gene>